<gene>
    <name evidence="2" type="ORF">CEQ51_17285</name>
</gene>
<accession>A0A2Z4ZD07</accession>
<dbReference type="EMBL" id="CP022202">
    <property type="protein sequence ID" value="AXA61756.1"/>
    <property type="molecule type" value="Genomic_DNA"/>
</dbReference>
<feature type="compositionally biased region" description="Polar residues" evidence="1">
    <location>
        <begin position="69"/>
        <end position="87"/>
    </location>
</feature>
<dbReference type="AlphaFoldDB" id="A0A2Z4ZD07"/>
<dbReference type="Proteomes" id="UP000251666">
    <property type="component" value="Chromosome"/>
</dbReference>
<dbReference type="KEGG" id="pthv:CE140_16730"/>
<proteinExistence type="predicted"/>
<sequence length="87" mass="9681">MDAGLAALGHGWPFAAAHGAMPSFRHAEPKRGTEWWGRSALVTFALFESDPPQGRNPKPPLRKKRIYTPKQQTPSFLKNQKNGASHF</sequence>
<evidence type="ECO:0000313" key="2">
    <source>
        <dbReference type="EMBL" id="AXA61756.1"/>
    </source>
</evidence>
<keyword evidence="3" id="KW-1185">Reference proteome</keyword>
<feature type="region of interest" description="Disordered" evidence="1">
    <location>
        <begin position="47"/>
        <end position="87"/>
    </location>
</feature>
<evidence type="ECO:0000313" key="3">
    <source>
        <dbReference type="Proteomes" id="UP000251666"/>
    </source>
</evidence>
<protein>
    <submittedName>
        <fullName evidence="2">Uncharacterized protein</fullName>
    </submittedName>
</protein>
<name>A0A2Z4ZD07_9PSED</name>
<evidence type="ECO:0000256" key="1">
    <source>
        <dbReference type="SAM" id="MobiDB-lite"/>
    </source>
</evidence>
<reference evidence="3" key="1">
    <citation type="journal article" date="2021" name="Front. Microbiol.">
        <title>Genomic Analysis of the 1-Aminocyclopropane-1-Carboxylate Deaminase-Producing Pseudomonas thivervalensis SC5 Reveals Its Multifaceted Roles in Soil and in Beneficial Interactions With Plants.</title>
        <authorList>
            <person name="Nascimento F.X."/>
            <person name="Uron P."/>
            <person name="Glick B.R."/>
            <person name="Giachini A."/>
            <person name="Rossi M.J."/>
        </authorList>
    </citation>
    <scope>NUCLEOTIDE SEQUENCE [LARGE SCALE GENOMIC DNA]</scope>
    <source>
        <strain evidence="3">PLM3</strain>
    </source>
</reference>
<organism evidence="2 3">
    <name type="scientific">Pseudomonas thivervalensis</name>
    <dbReference type="NCBI Taxonomy" id="86265"/>
    <lineage>
        <taxon>Bacteria</taxon>
        <taxon>Pseudomonadati</taxon>
        <taxon>Pseudomonadota</taxon>
        <taxon>Gammaproteobacteria</taxon>
        <taxon>Pseudomonadales</taxon>
        <taxon>Pseudomonadaceae</taxon>
        <taxon>Pseudomonas</taxon>
    </lineage>
</organism>